<proteinExistence type="predicted"/>
<name>X0U5R0_9ZZZZ</name>
<protein>
    <submittedName>
        <fullName evidence="1">Uncharacterized protein</fullName>
    </submittedName>
</protein>
<gene>
    <name evidence="1" type="ORF">S01H1_32129</name>
</gene>
<evidence type="ECO:0000313" key="1">
    <source>
        <dbReference type="EMBL" id="GAF95707.1"/>
    </source>
</evidence>
<accession>X0U5R0</accession>
<reference evidence="1" key="1">
    <citation type="journal article" date="2014" name="Front. Microbiol.">
        <title>High frequency of phylogenetically diverse reductive dehalogenase-homologous genes in deep subseafloor sedimentary metagenomes.</title>
        <authorList>
            <person name="Kawai M."/>
            <person name="Futagami T."/>
            <person name="Toyoda A."/>
            <person name="Takaki Y."/>
            <person name="Nishi S."/>
            <person name="Hori S."/>
            <person name="Arai W."/>
            <person name="Tsubouchi T."/>
            <person name="Morono Y."/>
            <person name="Uchiyama I."/>
            <person name="Ito T."/>
            <person name="Fujiyama A."/>
            <person name="Inagaki F."/>
            <person name="Takami H."/>
        </authorList>
    </citation>
    <scope>NUCLEOTIDE SEQUENCE</scope>
    <source>
        <strain evidence="1">Expedition CK06-06</strain>
    </source>
</reference>
<dbReference type="EMBL" id="BARS01019873">
    <property type="protein sequence ID" value="GAF95707.1"/>
    <property type="molecule type" value="Genomic_DNA"/>
</dbReference>
<comment type="caution">
    <text evidence="1">The sequence shown here is derived from an EMBL/GenBank/DDBJ whole genome shotgun (WGS) entry which is preliminary data.</text>
</comment>
<organism evidence="1">
    <name type="scientific">marine sediment metagenome</name>
    <dbReference type="NCBI Taxonomy" id="412755"/>
    <lineage>
        <taxon>unclassified sequences</taxon>
        <taxon>metagenomes</taxon>
        <taxon>ecological metagenomes</taxon>
    </lineage>
</organism>
<sequence>MERKIDEQTYEIIKEQQYRIHALKEYLEDVTPWQTCVEEIEDEVCISIGDFEKWRERLLKILGGVK</sequence>
<dbReference type="AlphaFoldDB" id="X0U5R0"/>